<name>A0A1M7SCH3_9SPHN</name>
<dbReference type="STRING" id="198312.SAMN02745193_01437"/>
<evidence type="ECO:0000256" key="1">
    <source>
        <dbReference type="SAM" id="MobiDB-lite"/>
    </source>
</evidence>
<protein>
    <submittedName>
        <fullName evidence="2">Uncharacterized protein</fullName>
    </submittedName>
</protein>
<keyword evidence="3" id="KW-1185">Reference proteome</keyword>
<feature type="compositionally biased region" description="Gly residues" evidence="1">
    <location>
        <begin position="72"/>
        <end position="88"/>
    </location>
</feature>
<reference evidence="3" key="1">
    <citation type="submission" date="2016-12" db="EMBL/GenBank/DDBJ databases">
        <authorList>
            <person name="Varghese N."/>
            <person name="Submissions S."/>
        </authorList>
    </citation>
    <scope>NUCLEOTIDE SEQUENCE [LARGE SCALE GENOMIC DNA]</scope>
    <source>
        <strain evidence="3">DSM 11032</strain>
    </source>
</reference>
<feature type="compositionally biased region" description="Low complexity" evidence="1">
    <location>
        <begin position="49"/>
        <end position="61"/>
    </location>
</feature>
<proteinExistence type="predicted"/>
<dbReference type="Proteomes" id="UP000184391">
    <property type="component" value="Unassembled WGS sequence"/>
</dbReference>
<evidence type="ECO:0000313" key="3">
    <source>
        <dbReference type="Proteomes" id="UP000184391"/>
    </source>
</evidence>
<gene>
    <name evidence="2" type="ORF">SAMN02745193_01437</name>
</gene>
<dbReference type="AlphaFoldDB" id="A0A1M7SCH3"/>
<evidence type="ECO:0000313" key="2">
    <source>
        <dbReference type="EMBL" id="SHN56198.1"/>
    </source>
</evidence>
<dbReference type="PROSITE" id="PS51257">
    <property type="entry name" value="PROKAR_LIPOPROTEIN"/>
    <property type="match status" value="1"/>
</dbReference>
<accession>A0A1M7SCH3</accession>
<dbReference type="EMBL" id="FRDF01000007">
    <property type="protein sequence ID" value="SHN56198.1"/>
    <property type="molecule type" value="Genomic_DNA"/>
</dbReference>
<feature type="compositionally biased region" description="Gly residues" evidence="1">
    <location>
        <begin position="38"/>
        <end position="48"/>
    </location>
</feature>
<feature type="region of interest" description="Disordered" evidence="1">
    <location>
        <begin position="38"/>
        <end position="92"/>
    </location>
</feature>
<organism evidence="2 3">
    <name type="scientific">Erythrobacter sanguineus</name>
    <dbReference type="NCBI Taxonomy" id="198312"/>
    <lineage>
        <taxon>Bacteria</taxon>
        <taxon>Pseudomonadati</taxon>
        <taxon>Pseudomonadota</taxon>
        <taxon>Alphaproteobacteria</taxon>
        <taxon>Sphingomonadales</taxon>
        <taxon>Erythrobacteraceae</taxon>
        <taxon>Erythrobacter/Porphyrobacter group</taxon>
        <taxon>Erythrobacter</taxon>
    </lineage>
</organism>
<sequence>MQDRTNPMNSKLKLWTQLGLGTALAGGMLAACGGEAGGEGGGEAGGDGADAAAVAPSEAGTGEAGEGEAGGEGEGAGGEGEGGEGEGGVAVSRADSDPVAYGIALAVTEAHVIAARDAFAAGRKEAAAEMFAHPAAEVLVEMDPVFAKLGVKDFKPLLTDASTAVLDGKDAAEVNRRYDAIITALRGAADKAPDSGASEAAIASGIIADQIERAGAMYRIAAKDDRYEPYLDGYGFYKVAETAAARGGAAIKAANPDAHARISDALALLRQAYPAATRPGRLKLEPAALSAASSRVMLATAS</sequence>